<keyword evidence="1" id="KW-0472">Membrane</keyword>
<dbReference type="EMBL" id="PKPP01002634">
    <property type="protein sequence ID" value="PWA74037.1"/>
    <property type="molecule type" value="Genomic_DNA"/>
</dbReference>
<keyword evidence="1" id="KW-0812">Transmembrane</keyword>
<comment type="caution">
    <text evidence="3">The sequence shown here is derived from an EMBL/GenBank/DDBJ whole genome shotgun (WGS) entry which is preliminary data.</text>
</comment>
<dbReference type="InterPro" id="IPR002110">
    <property type="entry name" value="Ankyrin_rpt"/>
</dbReference>
<dbReference type="STRING" id="35608.A0A2U1NKJ5"/>
<dbReference type="SUPFAM" id="SSF48403">
    <property type="entry name" value="Ankyrin repeat"/>
    <property type="match status" value="1"/>
</dbReference>
<feature type="transmembrane region" description="Helical" evidence="1">
    <location>
        <begin position="398"/>
        <end position="416"/>
    </location>
</feature>
<name>A0A2U1NKJ5_ARTAN</name>
<reference evidence="3 4" key="1">
    <citation type="journal article" date="2018" name="Mol. Plant">
        <title>The genome of Artemisia annua provides insight into the evolution of Asteraceae family and artemisinin biosynthesis.</title>
        <authorList>
            <person name="Shen Q."/>
            <person name="Zhang L."/>
            <person name="Liao Z."/>
            <person name="Wang S."/>
            <person name="Yan T."/>
            <person name="Shi P."/>
            <person name="Liu M."/>
            <person name="Fu X."/>
            <person name="Pan Q."/>
            <person name="Wang Y."/>
            <person name="Lv Z."/>
            <person name="Lu X."/>
            <person name="Zhang F."/>
            <person name="Jiang W."/>
            <person name="Ma Y."/>
            <person name="Chen M."/>
            <person name="Hao X."/>
            <person name="Li L."/>
            <person name="Tang Y."/>
            <person name="Lv G."/>
            <person name="Zhou Y."/>
            <person name="Sun X."/>
            <person name="Brodelius P.E."/>
            <person name="Rose J.K.C."/>
            <person name="Tang K."/>
        </authorList>
    </citation>
    <scope>NUCLEOTIDE SEQUENCE [LARGE SCALE GENOMIC DNA]</scope>
    <source>
        <strain evidence="4">cv. Huhao1</strain>
        <tissue evidence="3">Leaf</tissue>
    </source>
</reference>
<feature type="transmembrane region" description="Helical" evidence="1">
    <location>
        <begin position="436"/>
        <end position="457"/>
    </location>
</feature>
<evidence type="ECO:0000259" key="2">
    <source>
        <dbReference type="Pfam" id="PF13962"/>
    </source>
</evidence>
<feature type="domain" description="PGG" evidence="2">
    <location>
        <begin position="394"/>
        <end position="501"/>
    </location>
</feature>
<dbReference type="Proteomes" id="UP000245207">
    <property type="component" value="Unassembled WGS sequence"/>
</dbReference>
<feature type="transmembrane region" description="Helical" evidence="1">
    <location>
        <begin position="509"/>
        <end position="533"/>
    </location>
</feature>
<dbReference type="InterPro" id="IPR036770">
    <property type="entry name" value="Ankyrin_rpt-contain_sf"/>
</dbReference>
<protein>
    <submittedName>
        <fullName evidence="3">Ankyrin repeat-containing domain, PGG domain protein</fullName>
    </submittedName>
</protein>
<proteinExistence type="predicted"/>
<dbReference type="SMART" id="SM00248">
    <property type="entry name" value="ANK"/>
    <property type="match status" value="3"/>
</dbReference>
<evidence type="ECO:0000313" key="4">
    <source>
        <dbReference type="Proteomes" id="UP000245207"/>
    </source>
</evidence>
<dbReference type="AlphaFoldDB" id="A0A2U1NKJ5"/>
<accession>A0A2U1NKJ5</accession>
<sequence length="560" mass="64299">MDPSFGFDLAAISSDWESAKVILDKRPELVRYAITEGGDTILHIAVSAEADIIMAEMFVNNLLNRMKSEDLEIENRPGDIALIIAASKGSIHMFELMLRKHETLLSISSQQTLNALNSSTERGNHEMALHLYNVLERKSYKFWTDRARYIALKVLVAYPDIATSTKFCKYSLITLARNPDALNTTDSNMISRITDRFFAFFHMKNRFPEKDNEALNILITILKLYPRLNKPTIFDDLVPIFNEEMVVGIPQIVFTAVEYGNTRFVIEALKIYPNMVWLLDNDNRSMFHIAVMHRHEGIYNLLYEIGSKKVVVLVQRDEMKNTMLHLVGKKPDKKQLLKTVSGASLLMQRELLWFKEVERMIPPYLRYIKNTDDKTAYELFSENNQELVSKGLKWTKDCMVVTTLIITVAFAAAFTVPGGYHQVTGIPIFTHEASFLVFMIADGVSLFSSSMSLLVFLSILTSPHGQHDFLYSLPKKLMIVLITLFISVAAMMVTFAASFFVLYRNTHKWLPILIAILVATPVIIFAALQYPLLMDMFRSMYDSRYLFNPRRRVLYKRKKD</sequence>
<organism evidence="3 4">
    <name type="scientific">Artemisia annua</name>
    <name type="common">Sweet wormwood</name>
    <dbReference type="NCBI Taxonomy" id="35608"/>
    <lineage>
        <taxon>Eukaryota</taxon>
        <taxon>Viridiplantae</taxon>
        <taxon>Streptophyta</taxon>
        <taxon>Embryophyta</taxon>
        <taxon>Tracheophyta</taxon>
        <taxon>Spermatophyta</taxon>
        <taxon>Magnoliopsida</taxon>
        <taxon>eudicotyledons</taxon>
        <taxon>Gunneridae</taxon>
        <taxon>Pentapetalae</taxon>
        <taxon>asterids</taxon>
        <taxon>campanulids</taxon>
        <taxon>Asterales</taxon>
        <taxon>Asteraceae</taxon>
        <taxon>Asteroideae</taxon>
        <taxon>Anthemideae</taxon>
        <taxon>Artemisiinae</taxon>
        <taxon>Artemisia</taxon>
    </lineage>
</organism>
<evidence type="ECO:0000256" key="1">
    <source>
        <dbReference type="SAM" id="Phobius"/>
    </source>
</evidence>
<feature type="transmembrane region" description="Helical" evidence="1">
    <location>
        <begin position="477"/>
        <end position="503"/>
    </location>
</feature>
<gene>
    <name evidence="3" type="ORF">CTI12_AA252080</name>
</gene>
<dbReference type="PANTHER" id="PTHR24177">
    <property type="entry name" value="CASKIN"/>
    <property type="match status" value="1"/>
</dbReference>
<keyword evidence="4" id="KW-1185">Reference proteome</keyword>
<dbReference type="OrthoDB" id="1726106at2759"/>
<evidence type="ECO:0000313" key="3">
    <source>
        <dbReference type="EMBL" id="PWA74037.1"/>
    </source>
</evidence>
<keyword evidence="1" id="KW-1133">Transmembrane helix</keyword>
<dbReference type="PANTHER" id="PTHR24177:SF443">
    <property type="entry name" value="PGG DOMAIN-CONTAINING PROTEIN"/>
    <property type="match status" value="1"/>
</dbReference>
<dbReference type="Pfam" id="PF13962">
    <property type="entry name" value="PGG"/>
    <property type="match status" value="1"/>
</dbReference>
<dbReference type="Gene3D" id="1.25.40.20">
    <property type="entry name" value="Ankyrin repeat-containing domain"/>
    <property type="match status" value="2"/>
</dbReference>
<dbReference type="GO" id="GO:0016020">
    <property type="term" value="C:membrane"/>
    <property type="evidence" value="ECO:0007669"/>
    <property type="project" value="TreeGrafter"/>
</dbReference>
<dbReference type="InterPro" id="IPR026961">
    <property type="entry name" value="PGG_dom"/>
</dbReference>